<protein>
    <submittedName>
        <fullName evidence="2">HNH endonuclease</fullName>
    </submittedName>
</protein>
<accession>A0ABZ1GD99</accession>
<keyword evidence="2" id="KW-0255">Endonuclease</keyword>
<keyword evidence="3" id="KW-1185">Reference proteome</keyword>
<dbReference type="Proteomes" id="UP001330827">
    <property type="component" value="Chromosome"/>
</dbReference>
<gene>
    <name evidence="2" type="ORF">OIE64_20120</name>
</gene>
<name>A0ABZ1GD99_9ACTN</name>
<dbReference type="EMBL" id="CP109114">
    <property type="protein sequence ID" value="WSC17932.1"/>
    <property type="molecule type" value="Genomic_DNA"/>
</dbReference>
<keyword evidence="2" id="KW-0540">Nuclease</keyword>
<dbReference type="GO" id="GO:0004519">
    <property type="term" value="F:endonuclease activity"/>
    <property type="evidence" value="ECO:0007669"/>
    <property type="project" value="UniProtKB-KW"/>
</dbReference>
<dbReference type="Gene3D" id="1.10.30.50">
    <property type="match status" value="1"/>
</dbReference>
<dbReference type="CDD" id="cd00085">
    <property type="entry name" value="HNHc"/>
    <property type="match status" value="1"/>
</dbReference>
<dbReference type="InterPro" id="IPR002711">
    <property type="entry name" value="HNH"/>
</dbReference>
<dbReference type="Pfam" id="PF01844">
    <property type="entry name" value="HNH"/>
    <property type="match status" value="1"/>
</dbReference>
<proteinExistence type="predicted"/>
<organism evidence="2 3">
    <name type="scientific">Streptomyces brevispora</name>
    <dbReference type="NCBI Taxonomy" id="887462"/>
    <lineage>
        <taxon>Bacteria</taxon>
        <taxon>Bacillati</taxon>
        <taxon>Actinomycetota</taxon>
        <taxon>Actinomycetes</taxon>
        <taxon>Kitasatosporales</taxon>
        <taxon>Streptomycetaceae</taxon>
        <taxon>Streptomyces</taxon>
    </lineage>
</organism>
<evidence type="ECO:0000259" key="1">
    <source>
        <dbReference type="SMART" id="SM00507"/>
    </source>
</evidence>
<keyword evidence="2" id="KW-0378">Hydrolase</keyword>
<dbReference type="InterPro" id="IPR003615">
    <property type="entry name" value="HNH_nuc"/>
</dbReference>
<sequence>MSSGAWRSLKAKVTRRDNGCCYRCGIDQAEIKRDDPDARDHVLDHITPRFEGGSATDMDNLGLLCEPCDTLKSKSEALRANQARKRAS</sequence>
<feature type="domain" description="HNH nuclease" evidence="1">
    <location>
        <begin position="8"/>
        <end position="70"/>
    </location>
</feature>
<dbReference type="SMART" id="SM00507">
    <property type="entry name" value="HNHc"/>
    <property type="match status" value="1"/>
</dbReference>
<evidence type="ECO:0000313" key="2">
    <source>
        <dbReference type="EMBL" id="WSC17932.1"/>
    </source>
</evidence>
<evidence type="ECO:0000313" key="3">
    <source>
        <dbReference type="Proteomes" id="UP001330827"/>
    </source>
</evidence>
<reference evidence="2 3" key="1">
    <citation type="submission" date="2022-10" db="EMBL/GenBank/DDBJ databases">
        <title>The complete genomes of actinobacterial strains from the NBC collection.</title>
        <authorList>
            <person name="Joergensen T.S."/>
            <person name="Alvarez Arevalo M."/>
            <person name="Sterndorff E.B."/>
            <person name="Faurdal D."/>
            <person name="Vuksanovic O."/>
            <person name="Mourched A.-S."/>
            <person name="Charusanti P."/>
            <person name="Shaw S."/>
            <person name="Blin K."/>
            <person name="Weber T."/>
        </authorList>
    </citation>
    <scope>NUCLEOTIDE SEQUENCE [LARGE SCALE GENOMIC DNA]</scope>
    <source>
        <strain evidence="2 3">NBC 01769</strain>
    </source>
</reference>